<name>A0ABV3QLW1_9GAMM</name>
<dbReference type="RefSeq" id="WP_367843903.1">
    <property type="nucleotide sequence ID" value="NZ_JBFOHL010000003.1"/>
</dbReference>
<dbReference type="PROSITE" id="PS51898">
    <property type="entry name" value="TYR_RECOMBINASE"/>
    <property type="match status" value="1"/>
</dbReference>
<organism evidence="7 8">
    <name type="scientific">Rhodanobacter geophilus</name>
    <dbReference type="NCBI Taxonomy" id="3162488"/>
    <lineage>
        <taxon>Bacteria</taxon>
        <taxon>Pseudomonadati</taxon>
        <taxon>Pseudomonadota</taxon>
        <taxon>Gammaproteobacteria</taxon>
        <taxon>Lysobacterales</taxon>
        <taxon>Rhodanobacteraceae</taxon>
        <taxon>Rhodanobacter</taxon>
    </lineage>
</organism>
<dbReference type="Proteomes" id="UP001556170">
    <property type="component" value="Unassembled WGS sequence"/>
</dbReference>
<comment type="similarity">
    <text evidence="1">Belongs to the 'phage' integrase family.</text>
</comment>
<dbReference type="PANTHER" id="PTHR30349">
    <property type="entry name" value="PHAGE INTEGRASE-RELATED"/>
    <property type="match status" value="1"/>
</dbReference>
<evidence type="ECO:0000259" key="6">
    <source>
        <dbReference type="PROSITE" id="PS51898"/>
    </source>
</evidence>
<dbReference type="EMBL" id="JBFOHL010000003">
    <property type="protein sequence ID" value="MEW9623595.1"/>
    <property type="molecule type" value="Genomic_DNA"/>
</dbReference>
<dbReference type="InterPro" id="IPR050090">
    <property type="entry name" value="Tyrosine_recombinase_XerCD"/>
</dbReference>
<keyword evidence="4" id="KW-0233">DNA recombination</keyword>
<protein>
    <submittedName>
        <fullName evidence="7">Tyrosine-type recombinase/integrase</fullName>
    </submittedName>
</protein>
<keyword evidence="3" id="KW-0238">DNA-binding</keyword>
<gene>
    <name evidence="7" type="ORF">ABQJ56_05090</name>
</gene>
<feature type="domain" description="Tyr recombinase" evidence="6">
    <location>
        <begin position="221"/>
        <end position="335"/>
    </location>
</feature>
<sequence>MAARKSLGRGLEDRMDSSAIRARVRRSDREGNRHSLNQQFPYDPLVPADSPYSRTSALTRARAWLAEQQRSLRLDGARQGNRLEDQTLGGWVERYIEEARAGALALKHGEIRKVPLHARKKWIEKDIYLAKCWLTECPGLMAKAPDAVTASDLNHEIDFFRYRRMDENGNLRILKPATIIRRLMLLSSVYRAAAREWKFEIVNPVPLAQRPQPNAPHEHEREGRLVSDEELSKILAALADATPETLACLRFLRWSGARRSEALKLDWADVDLAAEVPMATFRDTKDPKGRKRHRTIPLAQGAVDALRGLMGEQPQPKSGRVTAGVARTSTWPSII</sequence>
<dbReference type="PANTHER" id="PTHR30349:SF41">
    <property type="entry name" value="INTEGRASE_RECOMBINASE PROTEIN MJ0367-RELATED"/>
    <property type="match status" value="1"/>
</dbReference>
<dbReference type="SUPFAM" id="SSF56349">
    <property type="entry name" value="DNA breaking-rejoining enzymes"/>
    <property type="match status" value="1"/>
</dbReference>
<evidence type="ECO:0000313" key="7">
    <source>
        <dbReference type="EMBL" id="MEW9623595.1"/>
    </source>
</evidence>
<accession>A0ABV3QLW1</accession>
<evidence type="ECO:0000256" key="1">
    <source>
        <dbReference type="ARBA" id="ARBA00008857"/>
    </source>
</evidence>
<evidence type="ECO:0000256" key="3">
    <source>
        <dbReference type="ARBA" id="ARBA00023125"/>
    </source>
</evidence>
<reference evidence="7 8" key="1">
    <citation type="submission" date="2024-06" db="EMBL/GenBank/DDBJ databases">
        <authorList>
            <person name="Woo H."/>
        </authorList>
    </citation>
    <scope>NUCLEOTIDE SEQUENCE [LARGE SCALE GENOMIC DNA]</scope>
    <source>
        <strain evidence="7 8">S2-g</strain>
    </source>
</reference>
<keyword evidence="2" id="KW-0229">DNA integration</keyword>
<evidence type="ECO:0000256" key="4">
    <source>
        <dbReference type="ARBA" id="ARBA00023172"/>
    </source>
</evidence>
<proteinExistence type="inferred from homology"/>
<evidence type="ECO:0000256" key="2">
    <source>
        <dbReference type="ARBA" id="ARBA00022908"/>
    </source>
</evidence>
<comment type="caution">
    <text evidence="7">The sequence shown here is derived from an EMBL/GenBank/DDBJ whole genome shotgun (WGS) entry which is preliminary data.</text>
</comment>
<dbReference type="Pfam" id="PF00589">
    <property type="entry name" value="Phage_integrase"/>
    <property type="match status" value="1"/>
</dbReference>
<feature type="region of interest" description="Disordered" evidence="5">
    <location>
        <begin position="1"/>
        <end position="42"/>
    </location>
</feature>
<dbReference type="InterPro" id="IPR002104">
    <property type="entry name" value="Integrase_catalytic"/>
</dbReference>
<dbReference type="Gene3D" id="1.10.443.10">
    <property type="entry name" value="Intergrase catalytic core"/>
    <property type="match status" value="1"/>
</dbReference>
<dbReference type="InterPro" id="IPR013762">
    <property type="entry name" value="Integrase-like_cat_sf"/>
</dbReference>
<evidence type="ECO:0000313" key="8">
    <source>
        <dbReference type="Proteomes" id="UP001556170"/>
    </source>
</evidence>
<keyword evidence="8" id="KW-1185">Reference proteome</keyword>
<evidence type="ECO:0000256" key="5">
    <source>
        <dbReference type="SAM" id="MobiDB-lite"/>
    </source>
</evidence>
<dbReference type="InterPro" id="IPR011010">
    <property type="entry name" value="DNA_brk_join_enz"/>
</dbReference>